<protein>
    <submittedName>
        <fullName evidence="1">Uncharacterized protein</fullName>
    </submittedName>
</protein>
<dbReference type="EMBL" id="AUSU01005508">
    <property type="protein sequence ID" value="EPS63408.1"/>
    <property type="molecule type" value="Genomic_DNA"/>
</dbReference>
<accession>S8DKQ1</accession>
<keyword evidence="2" id="KW-1185">Reference proteome</keyword>
<feature type="non-terminal residue" evidence="1">
    <location>
        <position position="60"/>
    </location>
</feature>
<feature type="non-terminal residue" evidence="1">
    <location>
        <position position="1"/>
    </location>
</feature>
<organism evidence="1 2">
    <name type="scientific">Genlisea aurea</name>
    <dbReference type="NCBI Taxonomy" id="192259"/>
    <lineage>
        <taxon>Eukaryota</taxon>
        <taxon>Viridiplantae</taxon>
        <taxon>Streptophyta</taxon>
        <taxon>Embryophyta</taxon>
        <taxon>Tracheophyta</taxon>
        <taxon>Spermatophyta</taxon>
        <taxon>Magnoliopsida</taxon>
        <taxon>eudicotyledons</taxon>
        <taxon>Gunneridae</taxon>
        <taxon>Pentapetalae</taxon>
        <taxon>asterids</taxon>
        <taxon>lamiids</taxon>
        <taxon>Lamiales</taxon>
        <taxon>Lentibulariaceae</taxon>
        <taxon>Genlisea</taxon>
    </lineage>
</organism>
<dbReference type="AlphaFoldDB" id="S8DKQ1"/>
<proteinExistence type="predicted"/>
<comment type="caution">
    <text evidence="1">The sequence shown here is derived from an EMBL/GenBank/DDBJ whole genome shotgun (WGS) entry which is preliminary data.</text>
</comment>
<dbReference type="OrthoDB" id="1938235at2759"/>
<evidence type="ECO:0000313" key="2">
    <source>
        <dbReference type="Proteomes" id="UP000015453"/>
    </source>
</evidence>
<sequence length="60" mass="7042">TARDLWESLERRFGHSVEPQIFYLKGELQRTTQGSVSVVIYYTKLRNLWDQLAALTPFPD</sequence>
<gene>
    <name evidence="1" type="ORF">M569_11377</name>
</gene>
<dbReference type="PANTHER" id="PTHR37610:SF40">
    <property type="entry name" value="OS01G0909600 PROTEIN"/>
    <property type="match status" value="1"/>
</dbReference>
<name>S8DKQ1_9LAMI</name>
<dbReference type="PANTHER" id="PTHR37610">
    <property type="entry name" value="CCHC-TYPE DOMAIN-CONTAINING PROTEIN"/>
    <property type="match status" value="1"/>
</dbReference>
<evidence type="ECO:0000313" key="1">
    <source>
        <dbReference type="EMBL" id="EPS63408.1"/>
    </source>
</evidence>
<dbReference type="Proteomes" id="UP000015453">
    <property type="component" value="Unassembled WGS sequence"/>
</dbReference>
<reference evidence="1 2" key="1">
    <citation type="journal article" date="2013" name="BMC Genomics">
        <title>The miniature genome of a carnivorous plant Genlisea aurea contains a low number of genes and short non-coding sequences.</title>
        <authorList>
            <person name="Leushkin E.V."/>
            <person name="Sutormin R.A."/>
            <person name="Nabieva E.R."/>
            <person name="Penin A.A."/>
            <person name="Kondrashov A.S."/>
            <person name="Logacheva M.D."/>
        </authorList>
    </citation>
    <scope>NUCLEOTIDE SEQUENCE [LARGE SCALE GENOMIC DNA]</scope>
</reference>